<sequence length="62" mass="6269">MKYLPILISAFVAAVAAAPQNPSSVAIILPRQSGGPCASCENFGNGFCGNTCNGDSWACSSC</sequence>
<dbReference type="AlphaFoldDB" id="A0A2S1Q5I9"/>
<protein>
    <submittedName>
        <fullName evidence="2">Cassiicolin</fullName>
    </submittedName>
</protein>
<proteinExistence type="predicted"/>
<evidence type="ECO:0000256" key="1">
    <source>
        <dbReference type="SAM" id="SignalP"/>
    </source>
</evidence>
<reference evidence="2" key="1">
    <citation type="journal article" date="2018" name="Front. Microbiol.">
        <title>Genome-Wide Analysis of Corynespora cassiicola Leaf Fall Disease Putative Effectors.</title>
        <authorList>
            <person name="Lopez D."/>
            <person name="Ribeiro S."/>
            <person name="Label P."/>
            <person name="Fumanal B."/>
            <person name="Venisse J.S."/>
            <person name="Kohler A."/>
            <person name="de Oliveira R.R."/>
            <person name="Labutti K."/>
            <person name="Lipzen A."/>
            <person name="Lail K."/>
            <person name="Bauer D."/>
            <person name="Ohm R.A."/>
            <person name="Barry K.W."/>
            <person name="Spatafora J."/>
            <person name="Grigoriev I.V."/>
            <person name="Martin F.M."/>
            <person name="Pujade-Renaud V."/>
        </authorList>
    </citation>
    <scope>NUCLEOTIDE SEQUENCE</scope>
    <source>
        <strain evidence="2">IA</strain>
    </source>
</reference>
<organism evidence="2">
    <name type="scientific">Corynespora cassiicola</name>
    <name type="common">Target leaf spot disease fungus</name>
    <name type="synonym">Helminthosporium cassiicola</name>
    <dbReference type="NCBI Taxonomy" id="59586"/>
    <lineage>
        <taxon>Eukaryota</taxon>
        <taxon>Fungi</taxon>
        <taxon>Dikarya</taxon>
        <taxon>Ascomycota</taxon>
        <taxon>Pezizomycotina</taxon>
        <taxon>Dothideomycetes</taxon>
        <taxon>Pleosporomycetidae</taxon>
        <taxon>Pleosporales</taxon>
        <taxon>Corynesporascaceae</taxon>
        <taxon>Corynespora</taxon>
    </lineage>
</organism>
<feature type="signal peptide" evidence="1">
    <location>
        <begin position="1"/>
        <end position="17"/>
    </location>
</feature>
<keyword evidence="1" id="KW-0732">Signal</keyword>
<feature type="chain" id="PRO_5015547332" evidence="1">
    <location>
        <begin position="18"/>
        <end position="62"/>
    </location>
</feature>
<evidence type="ECO:0000313" key="2">
    <source>
        <dbReference type="EMBL" id="AWH67111.1"/>
    </source>
</evidence>
<dbReference type="EMBL" id="MF564202">
    <property type="protein sequence ID" value="AWH67111.1"/>
    <property type="molecule type" value="Genomic_DNA"/>
</dbReference>
<accession>A0A2S1Q5I9</accession>
<gene>
    <name evidence="2" type="primary">Cas7</name>
</gene>
<name>A0A2S1Q5I9_CORCC</name>